<evidence type="ECO:0000256" key="4">
    <source>
        <dbReference type="ARBA" id="ARBA00022827"/>
    </source>
</evidence>
<keyword evidence="4" id="KW-0274">FAD</keyword>
<evidence type="ECO:0000256" key="1">
    <source>
        <dbReference type="ARBA" id="ARBA00001974"/>
    </source>
</evidence>
<dbReference type="SUPFAM" id="SSF51905">
    <property type="entry name" value="FAD/NAD(P)-binding domain"/>
    <property type="match status" value="1"/>
</dbReference>
<dbReference type="InterPro" id="IPR036188">
    <property type="entry name" value="FAD/NAD-bd_sf"/>
</dbReference>
<organism evidence="6 7">
    <name type="scientific">Actinomadura adrarensis</name>
    <dbReference type="NCBI Taxonomy" id="1819600"/>
    <lineage>
        <taxon>Bacteria</taxon>
        <taxon>Bacillati</taxon>
        <taxon>Actinomycetota</taxon>
        <taxon>Actinomycetes</taxon>
        <taxon>Streptosporangiales</taxon>
        <taxon>Thermomonosporaceae</taxon>
        <taxon>Actinomadura</taxon>
    </lineage>
</organism>
<evidence type="ECO:0000313" key="6">
    <source>
        <dbReference type="EMBL" id="MFD0855905.1"/>
    </source>
</evidence>
<name>A0ABW3CN04_9ACTN</name>
<comment type="cofactor">
    <cofactor evidence="1">
        <name>FAD</name>
        <dbReference type="ChEBI" id="CHEBI:57692"/>
    </cofactor>
</comment>
<dbReference type="Proteomes" id="UP001597083">
    <property type="component" value="Unassembled WGS sequence"/>
</dbReference>
<keyword evidence="3" id="KW-0285">Flavoprotein</keyword>
<dbReference type="SUPFAM" id="SSF54373">
    <property type="entry name" value="FAD-linked reductases, C-terminal domain"/>
    <property type="match status" value="1"/>
</dbReference>
<evidence type="ECO:0000313" key="7">
    <source>
        <dbReference type="Proteomes" id="UP001597083"/>
    </source>
</evidence>
<protein>
    <submittedName>
        <fullName evidence="6">Uncharacterized protein</fullName>
    </submittedName>
</protein>
<feature type="non-terminal residue" evidence="6">
    <location>
        <position position="451"/>
    </location>
</feature>
<dbReference type="InterPro" id="IPR051473">
    <property type="entry name" value="P2Ox-like"/>
</dbReference>
<feature type="non-terminal residue" evidence="6">
    <location>
        <position position="1"/>
    </location>
</feature>
<gene>
    <name evidence="6" type="ORF">ACFQ07_26935</name>
</gene>
<accession>A0ABW3CN04</accession>
<dbReference type="EMBL" id="JBHTIR010003849">
    <property type="protein sequence ID" value="MFD0855905.1"/>
    <property type="molecule type" value="Genomic_DNA"/>
</dbReference>
<keyword evidence="5" id="KW-0560">Oxidoreductase</keyword>
<proteinExistence type="inferred from homology"/>
<keyword evidence="7" id="KW-1185">Reference proteome</keyword>
<comment type="caution">
    <text evidence="6">The sequence shown here is derived from an EMBL/GenBank/DDBJ whole genome shotgun (WGS) entry which is preliminary data.</text>
</comment>
<evidence type="ECO:0000256" key="2">
    <source>
        <dbReference type="ARBA" id="ARBA00010790"/>
    </source>
</evidence>
<comment type="similarity">
    <text evidence="2">Belongs to the GMC oxidoreductase family.</text>
</comment>
<evidence type="ECO:0000256" key="5">
    <source>
        <dbReference type="ARBA" id="ARBA00023002"/>
    </source>
</evidence>
<dbReference type="PANTHER" id="PTHR42784">
    <property type="entry name" value="PYRANOSE 2-OXIDASE"/>
    <property type="match status" value="1"/>
</dbReference>
<sequence length="451" mass="50607">FARELVEAGRRVLMVDAGAQQSARPGEHLKNAFLYQRNLDLFSSVIRGHLSLVSVPSNEVAPATLDPASYLVDMDRYDGFVLNNQNPEQDPGTNLGAEAVTYGVGGMATHWTCATPRHHPTIERSDLLAASEWDVLYGDAERLVNTDTDAFEHSIRHTIVREALQGEYNELPDPYGVRNLPLAVERRADNPDYVHWSGADTVLGPIADGDHDGRFELRPQHLCRKLVRSADGSRVEYAEIQNLAEWRSIRVEAEHFIVACGAVLTPQLLFASHIRPEALGRYLTEQPVSFCQIVLHQDIVDQVPSDSRFADRVSEHHKRVPDDPVPIPQNDPEPNVWIPVSDGRPWHCQIHRDAFHYGEVAPNVDTRLVVDLRWFGIVEPCADNRVRFSERNTDAHDMPQPSFDFTMGGRDRRNQHAMMRDMLRAASTLGGFLPGSEPQFVEPGLPLHITG</sequence>
<dbReference type="PANTHER" id="PTHR42784:SF1">
    <property type="entry name" value="PYRANOSE 2-OXIDASE"/>
    <property type="match status" value="1"/>
</dbReference>
<reference evidence="7" key="1">
    <citation type="journal article" date="2019" name="Int. J. Syst. Evol. Microbiol.">
        <title>The Global Catalogue of Microorganisms (GCM) 10K type strain sequencing project: providing services to taxonomists for standard genome sequencing and annotation.</title>
        <authorList>
            <consortium name="The Broad Institute Genomics Platform"/>
            <consortium name="The Broad Institute Genome Sequencing Center for Infectious Disease"/>
            <person name="Wu L."/>
            <person name="Ma J."/>
        </authorList>
    </citation>
    <scope>NUCLEOTIDE SEQUENCE [LARGE SCALE GENOMIC DNA]</scope>
    <source>
        <strain evidence="7">JCM 31696</strain>
    </source>
</reference>
<dbReference type="Gene3D" id="3.50.50.60">
    <property type="entry name" value="FAD/NAD(P)-binding domain"/>
    <property type="match status" value="1"/>
</dbReference>
<evidence type="ECO:0000256" key="3">
    <source>
        <dbReference type="ARBA" id="ARBA00022630"/>
    </source>
</evidence>